<evidence type="ECO:0000313" key="2">
    <source>
        <dbReference type="EMBL" id="RJL17991.1"/>
    </source>
</evidence>
<feature type="compositionally biased region" description="Low complexity" evidence="1">
    <location>
        <begin position="90"/>
        <end position="104"/>
    </location>
</feature>
<evidence type="ECO:0000256" key="1">
    <source>
        <dbReference type="SAM" id="MobiDB-lite"/>
    </source>
</evidence>
<comment type="caution">
    <text evidence="2">The sequence shown here is derived from an EMBL/GenBank/DDBJ whole genome shotgun (WGS) entry which is preliminary data.</text>
</comment>
<dbReference type="EMBL" id="QZEW01000029">
    <property type="protein sequence ID" value="RJL17991.1"/>
    <property type="molecule type" value="Genomic_DNA"/>
</dbReference>
<keyword evidence="3" id="KW-1185">Reference proteome</keyword>
<accession>A0A419A859</accession>
<name>A0A419A859_9RHOB</name>
<evidence type="ECO:0000313" key="3">
    <source>
        <dbReference type="Proteomes" id="UP000283587"/>
    </source>
</evidence>
<gene>
    <name evidence="2" type="ORF">D3P05_08440</name>
</gene>
<dbReference type="OrthoDB" id="7586188at2"/>
<protein>
    <recommendedName>
        <fullName evidence="4">DNA transfer protein p32</fullName>
    </recommendedName>
</protein>
<reference evidence="3" key="1">
    <citation type="submission" date="2018-09" db="EMBL/GenBank/DDBJ databases">
        <title>Paracoccus onubensis nov. sp. a moderate halophilic bacterium isolated from Gruta de las Maravillas (Aracena, Spain).</title>
        <authorList>
            <person name="Jurado V."/>
            <person name="Gutierrez-Patricio S."/>
            <person name="Gonzalez-Pimentel J.L."/>
            <person name="Miller A.Z."/>
            <person name="Laiz L."/>
            <person name="Saiz-Jimenez C."/>
        </authorList>
    </citation>
    <scope>NUCLEOTIDE SEQUENCE [LARGE SCALE GENOMIC DNA]</scope>
    <source>
        <strain evidence="3">DSM 26381</strain>
    </source>
</reference>
<feature type="region of interest" description="Disordered" evidence="1">
    <location>
        <begin position="88"/>
        <end position="134"/>
    </location>
</feature>
<evidence type="ECO:0008006" key="4">
    <source>
        <dbReference type="Google" id="ProtNLM"/>
    </source>
</evidence>
<sequence>MPDPTGGLIAGASVIGGASQASAARKGARAQEAAANRQIDLQERIYNETTERFAPYLGAGSNALAAYMYEMGLGPAPTMGGTAPQITEIPGSAANPAAGPVGAPQRGVHPDTGLPYQRVGETIGGPAASGTGARYQVGGRTFNTRQEAEAWAAANPTGRAQYQGFQKTPGYEFAFNEGMAGVNALASTRGGLVSGRTMQDLQKTGQGLAWQHHGQHLNRLAGLTDMGMGAAGNQAMAGNAFATGAGNAIGSIGNAQAAAATGVGNAWSDALTGGLSAWQYQQRLNKPRMGA</sequence>
<dbReference type="Proteomes" id="UP000283587">
    <property type="component" value="Unassembled WGS sequence"/>
</dbReference>
<dbReference type="AlphaFoldDB" id="A0A419A859"/>
<proteinExistence type="predicted"/>
<dbReference type="RefSeq" id="WP_119897736.1">
    <property type="nucleotide sequence ID" value="NZ_QNRC01000001.1"/>
</dbReference>
<organism evidence="2 3">
    <name type="scientific">Paracoccus siganidrum</name>
    <dbReference type="NCBI Taxonomy" id="1276757"/>
    <lineage>
        <taxon>Bacteria</taxon>
        <taxon>Pseudomonadati</taxon>
        <taxon>Pseudomonadota</taxon>
        <taxon>Alphaproteobacteria</taxon>
        <taxon>Rhodobacterales</taxon>
        <taxon>Paracoccaceae</taxon>
        <taxon>Paracoccus</taxon>
    </lineage>
</organism>